<comment type="caution">
    <text evidence="3">The sequence shown here is derived from an EMBL/GenBank/DDBJ whole genome shotgun (WGS) entry which is preliminary data.</text>
</comment>
<accession>A0A937HHD9</accession>
<organism evidence="3 4">
    <name type="scientific">PS1 clade bacterium</name>
    <dbReference type="NCBI Taxonomy" id="2175152"/>
    <lineage>
        <taxon>Bacteria</taxon>
        <taxon>Pseudomonadati</taxon>
        <taxon>Pseudomonadota</taxon>
        <taxon>Alphaproteobacteria</taxon>
        <taxon>PS1 clade</taxon>
    </lineage>
</organism>
<gene>
    <name evidence="3" type="ORF">ISQ19_02395</name>
</gene>
<dbReference type="Gene3D" id="3.30.420.40">
    <property type="match status" value="1"/>
</dbReference>
<dbReference type="PANTHER" id="PTHR30005">
    <property type="entry name" value="EXOPOLYPHOSPHATASE"/>
    <property type="match status" value="1"/>
</dbReference>
<dbReference type="SUPFAM" id="SSF109604">
    <property type="entry name" value="HD-domain/PDEase-like"/>
    <property type="match status" value="1"/>
</dbReference>
<dbReference type="Gene3D" id="1.10.3210.10">
    <property type="entry name" value="Hypothetical protein af1432"/>
    <property type="match status" value="1"/>
</dbReference>
<dbReference type="Pfam" id="PF21697">
    <property type="entry name" value="Ppx_C"/>
    <property type="match status" value="1"/>
</dbReference>
<evidence type="ECO:0000259" key="1">
    <source>
        <dbReference type="Pfam" id="PF02541"/>
    </source>
</evidence>
<dbReference type="SUPFAM" id="SSF53067">
    <property type="entry name" value="Actin-like ATPase domain"/>
    <property type="match status" value="2"/>
</dbReference>
<proteinExistence type="predicted"/>
<evidence type="ECO:0000259" key="2">
    <source>
        <dbReference type="Pfam" id="PF21697"/>
    </source>
</evidence>
<dbReference type="InterPro" id="IPR050273">
    <property type="entry name" value="GppA/Ppx_hydrolase"/>
</dbReference>
<feature type="domain" description="Ppx/GppA phosphatase N-terminal" evidence="1">
    <location>
        <begin position="49"/>
        <end position="317"/>
    </location>
</feature>
<protein>
    <submittedName>
        <fullName evidence="3">Ppx/GppA family phosphatase</fullName>
    </submittedName>
</protein>
<dbReference type="CDD" id="cd24052">
    <property type="entry name" value="ASKHA_NBD_HpPPX-GppA-like"/>
    <property type="match status" value="1"/>
</dbReference>
<dbReference type="PANTHER" id="PTHR30005:SF0">
    <property type="entry name" value="RETROGRADE REGULATION PROTEIN 2"/>
    <property type="match status" value="1"/>
</dbReference>
<feature type="domain" description="Exopolyphosphatase C-terminal" evidence="2">
    <location>
        <begin position="325"/>
        <end position="501"/>
    </location>
</feature>
<dbReference type="GO" id="GO:0016462">
    <property type="term" value="F:pyrophosphatase activity"/>
    <property type="evidence" value="ECO:0007669"/>
    <property type="project" value="TreeGrafter"/>
</dbReference>
<dbReference type="Pfam" id="PF02541">
    <property type="entry name" value="Ppx-GppA"/>
    <property type="match status" value="1"/>
</dbReference>
<dbReference type="Gene3D" id="3.30.420.150">
    <property type="entry name" value="Exopolyphosphatase. Domain 2"/>
    <property type="match status" value="1"/>
</dbReference>
<sequence>MQELTTEQFAAALSKLGALPPDAPEGVLDIGSNSVRLVGFSGSARTPLPIYNERAFVRLGESVSATGRIESDYYTLALDTFRRFRKIADQLGIKNLAAFATAAVREAENREVFLADAERVLGHKIRVLSGEEEALLSADGVMLGIPGAEGIVADLGGGSLELAYVADNKTHQWASLPLGVLALQQVSGGKLKKMNNIVRASLEDLKWLKQARDKPIYIVGGTWRALAKLHMEYSHYPLEVLHQYDVRPKDIASFIKFIAKDNRGAKQLMAAASGNRREALPAASVILQSLIDAVKPARLIVSANAVREGVLYQELKSRYRELDPLLMACEEMAARMCKSEPYSHELAMWSRQLYRYATPKNFSRAAINRLRQAGCLISDLAWASHPSFRAAAVSNAVLTAPFTGITHAERVFMARALSYRHELLGEKPDYGTLKLNSRDDLLARALGLSQRLAHSLSASLPGVLPQTKLKVGRKKIKLLINPELADLAAPIIDKRLAALGEALELEPVVKIRPESKAVEPDA</sequence>
<dbReference type="EMBL" id="JADHOK010000017">
    <property type="protein sequence ID" value="MBL6761527.1"/>
    <property type="molecule type" value="Genomic_DNA"/>
</dbReference>
<dbReference type="InterPro" id="IPR003695">
    <property type="entry name" value="Ppx_GppA_N"/>
</dbReference>
<name>A0A937HHD9_9PROT</name>
<evidence type="ECO:0000313" key="3">
    <source>
        <dbReference type="EMBL" id="MBL6761527.1"/>
    </source>
</evidence>
<dbReference type="InterPro" id="IPR043129">
    <property type="entry name" value="ATPase_NBD"/>
</dbReference>
<reference evidence="3" key="1">
    <citation type="submission" date="2020-10" db="EMBL/GenBank/DDBJ databases">
        <title>Microbiome of the Black Sea water column analyzed by genome centric metagenomics.</title>
        <authorList>
            <person name="Cabello-Yeves P.J."/>
            <person name="Callieri C."/>
            <person name="Picazo A."/>
            <person name="Mehrshad M."/>
            <person name="Haro-Moreno J.M."/>
            <person name="Roda-Garcia J."/>
            <person name="Dzembekova N."/>
            <person name="Slabakova V."/>
            <person name="Slabakova N."/>
            <person name="Moncheva S."/>
            <person name="Rodriguez-Valera F."/>
        </authorList>
    </citation>
    <scope>NUCLEOTIDE SEQUENCE</scope>
    <source>
        <strain evidence="3">BS307-5m-G5</strain>
    </source>
</reference>
<dbReference type="Proteomes" id="UP000785783">
    <property type="component" value="Unassembled WGS sequence"/>
</dbReference>
<evidence type="ECO:0000313" key="4">
    <source>
        <dbReference type="Proteomes" id="UP000785783"/>
    </source>
</evidence>
<dbReference type="InterPro" id="IPR048951">
    <property type="entry name" value="Ppx_C"/>
</dbReference>
<dbReference type="AlphaFoldDB" id="A0A937HHD9"/>